<keyword evidence="1" id="KW-0175">Coiled coil</keyword>
<dbReference type="AlphaFoldDB" id="A0A2S3H2Z3"/>
<dbReference type="EMBL" id="CM008047">
    <property type="protein sequence ID" value="PAN14064.1"/>
    <property type="molecule type" value="Genomic_DNA"/>
</dbReference>
<feature type="coiled-coil region" evidence="1">
    <location>
        <begin position="336"/>
        <end position="380"/>
    </location>
</feature>
<feature type="region of interest" description="Disordered" evidence="2">
    <location>
        <begin position="1"/>
        <end position="21"/>
    </location>
</feature>
<evidence type="ECO:0000256" key="2">
    <source>
        <dbReference type="SAM" id="MobiDB-lite"/>
    </source>
</evidence>
<sequence>MDPTQFQQPDGNRHGGNPPYQGGLNPYVFMYQTGPSAWNPNQVMHPGMPPMTAAGMFPMTTAGMPPPNAGGMHPHMSPQLQPSANVDEMHNPTDDEVEEVAIVGGPSNGGRKRGGSNTKLANFAVEKDVNIVRSWLEISCDPIVNTGQKRDNFWDHVMKQYNGRRGSFPKRTLRSVQSRWDKIKQEATKFTGYVAKAIRDDASGTSDADKTTLAASDFAAIEGYNFQFMHCWDLMKDEPKWQDVKQRSSKTVGSNTIDLDGDEASPAGTGKRPIGRDAAKACKKKCPSGSTSSSEYASNLQDLSLQKMTMWQEENSKKVNRFDHLASIEEKRFDEMREHNKSILQLEEEKIKIMRDKLNMQMQEKERERLEREKQEDERILKVDLDSCAPELRLYYEALREEILHKVSARRQRSRQV</sequence>
<proteinExistence type="predicted"/>
<evidence type="ECO:0000313" key="4">
    <source>
        <dbReference type="EMBL" id="PAN14064.1"/>
    </source>
</evidence>
<dbReference type="InterPro" id="IPR029466">
    <property type="entry name" value="NAM-associated_C"/>
</dbReference>
<feature type="domain" description="No apical meristem-associated C-terminal" evidence="3">
    <location>
        <begin position="226"/>
        <end position="403"/>
    </location>
</feature>
<name>A0A2S3H2Z3_9POAL</name>
<dbReference type="Pfam" id="PF14303">
    <property type="entry name" value="NAM-associated"/>
    <property type="match status" value="1"/>
</dbReference>
<reference evidence="4" key="1">
    <citation type="submission" date="2018-04" db="EMBL/GenBank/DDBJ databases">
        <title>WGS assembly of Panicum hallii.</title>
        <authorList>
            <person name="Lovell J."/>
            <person name="Jenkins J."/>
            <person name="Lowry D."/>
            <person name="Mamidi S."/>
            <person name="Sreedasyam A."/>
            <person name="Weng X."/>
            <person name="Barry K."/>
            <person name="Bonette J."/>
            <person name="Campitelli B."/>
            <person name="Daum C."/>
            <person name="Gordon S."/>
            <person name="Gould B."/>
            <person name="Lipzen A."/>
            <person name="Macqueen A."/>
            <person name="Palacio-Mejia J."/>
            <person name="Plott C."/>
            <person name="Shakirov E."/>
            <person name="Shu S."/>
            <person name="Yoshinaga Y."/>
            <person name="Zane M."/>
            <person name="Rokhsar D."/>
            <person name="Grimwood J."/>
            <person name="Schmutz J."/>
            <person name="Juenger T."/>
        </authorList>
    </citation>
    <scope>NUCLEOTIDE SEQUENCE [LARGE SCALE GENOMIC DNA]</scope>
    <source>
        <strain evidence="4">FIL2</strain>
    </source>
</reference>
<dbReference type="PANTHER" id="PTHR45023:SF4">
    <property type="entry name" value="GLYCINE-RICH PROTEIN-RELATED"/>
    <property type="match status" value="1"/>
</dbReference>
<protein>
    <recommendedName>
        <fullName evidence="3">No apical meristem-associated C-terminal domain-containing protein</fullName>
    </recommendedName>
</protein>
<dbReference type="PANTHER" id="PTHR45023">
    <property type="match status" value="1"/>
</dbReference>
<feature type="region of interest" description="Disordered" evidence="2">
    <location>
        <begin position="248"/>
        <end position="276"/>
    </location>
</feature>
<dbReference type="Gramene" id="PAN14064">
    <property type="protein sequence ID" value="PAN14064"/>
    <property type="gene ID" value="PAHAL_2G381900"/>
</dbReference>
<accession>A0A2S3H2Z3</accession>
<dbReference type="Proteomes" id="UP000243499">
    <property type="component" value="Chromosome 2"/>
</dbReference>
<organism evidence="4">
    <name type="scientific">Panicum hallii</name>
    <dbReference type="NCBI Taxonomy" id="206008"/>
    <lineage>
        <taxon>Eukaryota</taxon>
        <taxon>Viridiplantae</taxon>
        <taxon>Streptophyta</taxon>
        <taxon>Embryophyta</taxon>
        <taxon>Tracheophyta</taxon>
        <taxon>Spermatophyta</taxon>
        <taxon>Magnoliopsida</taxon>
        <taxon>Liliopsida</taxon>
        <taxon>Poales</taxon>
        <taxon>Poaceae</taxon>
        <taxon>PACMAD clade</taxon>
        <taxon>Panicoideae</taxon>
        <taxon>Panicodae</taxon>
        <taxon>Paniceae</taxon>
        <taxon>Panicinae</taxon>
        <taxon>Panicum</taxon>
        <taxon>Panicum sect. Panicum</taxon>
    </lineage>
</organism>
<evidence type="ECO:0000259" key="3">
    <source>
        <dbReference type="Pfam" id="PF14303"/>
    </source>
</evidence>
<evidence type="ECO:0000256" key="1">
    <source>
        <dbReference type="SAM" id="Coils"/>
    </source>
</evidence>
<gene>
    <name evidence="4" type="ORF">PAHAL_2G381900</name>
</gene>
<feature type="compositionally biased region" description="Polar residues" evidence="2">
    <location>
        <begin position="1"/>
        <end position="10"/>
    </location>
</feature>